<dbReference type="PANTHER" id="PTHR30146">
    <property type="entry name" value="LACI-RELATED TRANSCRIPTIONAL REPRESSOR"/>
    <property type="match status" value="1"/>
</dbReference>
<protein>
    <submittedName>
        <fullName evidence="6">LacI family DNA-binding transcriptional regulator</fullName>
    </submittedName>
</protein>
<dbReference type="GO" id="GO:0003677">
    <property type="term" value="F:DNA binding"/>
    <property type="evidence" value="ECO:0007669"/>
    <property type="project" value="UniProtKB-KW"/>
</dbReference>
<evidence type="ECO:0000313" key="7">
    <source>
        <dbReference type="Proteomes" id="UP001501570"/>
    </source>
</evidence>
<gene>
    <name evidence="6" type="ORF">GCM10023322_08770</name>
</gene>
<dbReference type="SUPFAM" id="SSF47413">
    <property type="entry name" value="lambda repressor-like DNA-binding domains"/>
    <property type="match status" value="1"/>
</dbReference>
<dbReference type="RefSeq" id="WP_345626299.1">
    <property type="nucleotide sequence ID" value="NZ_BAABJQ010000002.1"/>
</dbReference>
<dbReference type="PANTHER" id="PTHR30146:SF148">
    <property type="entry name" value="HTH-TYPE TRANSCRIPTIONAL REPRESSOR PURR-RELATED"/>
    <property type="match status" value="1"/>
</dbReference>
<reference evidence="7" key="1">
    <citation type="journal article" date="2019" name="Int. J. Syst. Evol. Microbiol.">
        <title>The Global Catalogue of Microorganisms (GCM) 10K type strain sequencing project: providing services to taxonomists for standard genome sequencing and annotation.</title>
        <authorList>
            <consortium name="The Broad Institute Genomics Platform"/>
            <consortium name="The Broad Institute Genome Sequencing Center for Infectious Disease"/>
            <person name="Wu L."/>
            <person name="Ma J."/>
        </authorList>
    </citation>
    <scope>NUCLEOTIDE SEQUENCE [LARGE SCALE GENOMIC DNA]</scope>
    <source>
        <strain evidence="7">JCM 18304</strain>
    </source>
</reference>
<dbReference type="Proteomes" id="UP001501570">
    <property type="component" value="Unassembled WGS sequence"/>
</dbReference>
<dbReference type="InterPro" id="IPR010982">
    <property type="entry name" value="Lambda_DNA-bd_dom_sf"/>
</dbReference>
<dbReference type="CDD" id="cd06267">
    <property type="entry name" value="PBP1_LacI_sugar_binding-like"/>
    <property type="match status" value="1"/>
</dbReference>
<keyword evidence="3 6" id="KW-0238">DNA-binding</keyword>
<dbReference type="CDD" id="cd01392">
    <property type="entry name" value="HTH_LacI"/>
    <property type="match status" value="1"/>
</dbReference>
<dbReference type="EMBL" id="BAABJQ010000002">
    <property type="protein sequence ID" value="GAA5179272.1"/>
    <property type="molecule type" value="Genomic_DNA"/>
</dbReference>
<keyword evidence="7" id="KW-1185">Reference proteome</keyword>
<proteinExistence type="predicted"/>
<name>A0ABP9RM31_9ACTN</name>
<accession>A0ABP9RM31</accession>
<dbReference type="SUPFAM" id="SSF53822">
    <property type="entry name" value="Periplasmic binding protein-like I"/>
    <property type="match status" value="1"/>
</dbReference>
<evidence type="ECO:0000259" key="5">
    <source>
        <dbReference type="PROSITE" id="PS50932"/>
    </source>
</evidence>
<dbReference type="Gene3D" id="3.40.50.2300">
    <property type="match status" value="2"/>
</dbReference>
<keyword evidence="1" id="KW-0678">Repressor</keyword>
<feature type="domain" description="HTH lacI-type" evidence="5">
    <location>
        <begin position="9"/>
        <end position="66"/>
    </location>
</feature>
<organism evidence="6 7">
    <name type="scientific">Rugosimonospora acidiphila</name>
    <dbReference type="NCBI Taxonomy" id="556531"/>
    <lineage>
        <taxon>Bacteria</taxon>
        <taxon>Bacillati</taxon>
        <taxon>Actinomycetota</taxon>
        <taxon>Actinomycetes</taxon>
        <taxon>Micromonosporales</taxon>
        <taxon>Micromonosporaceae</taxon>
        <taxon>Rugosimonospora</taxon>
    </lineage>
</organism>
<dbReference type="Pfam" id="PF13377">
    <property type="entry name" value="Peripla_BP_3"/>
    <property type="match status" value="1"/>
</dbReference>
<dbReference type="InterPro" id="IPR046335">
    <property type="entry name" value="LacI/GalR-like_sensor"/>
</dbReference>
<dbReference type="Gene3D" id="1.10.260.40">
    <property type="entry name" value="lambda repressor-like DNA-binding domains"/>
    <property type="match status" value="1"/>
</dbReference>
<evidence type="ECO:0000256" key="1">
    <source>
        <dbReference type="ARBA" id="ARBA00022491"/>
    </source>
</evidence>
<evidence type="ECO:0000256" key="4">
    <source>
        <dbReference type="ARBA" id="ARBA00023163"/>
    </source>
</evidence>
<evidence type="ECO:0000256" key="2">
    <source>
        <dbReference type="ARBA" id="ARBA00023015"/>
    </source>
</evidence>
<evidence type="ECO:0000313" key="6">
    <source>
        <dbReference type="EMBL" id="GAA5179272.1"/>
    </source>
</evidence>
<keyword evidence="2" id="KW-0805">Transcription regulation</keyword>
<comment type="caution">
    <text evidence="6">The sequence shown here is derived from an EMBL/GenBank/DDBJ whole genome shotgun (WGS) entry which is preliminary data.</text>
</comment>
<dbReference type="PROSITE" id="PS50932">
    <property type="entry name" value="HTH_LACI_2"/>
    <property type="match status" value="1"/>
</dbReference>
<dbReference type="InterPro" id="IPR000843">
    <property type="entry name" value="HTH_LacI"/>
</dbReference>
<dbReference type="SMART" id="SM00354">
    <property type="entry name" value="HTH_LACI"/>
    <property type="match status" value="1"/>
</dbReference>
<dbReference type="InterPro" id="IPR028082">
    <property type="entry name" value="Peripla_BP_I"/>
</dbReference>
<keyword evidence="4" id="KW-0804">Transcription</keyword>
<sequence>MDAQPRKRPTQADVGRLARVSPAVVSAVVNGRGGGVRVSDQTADRVWEAIRQLGYVPNVAARTLAGGRNNIVGVFTYEAVFPTEAKSFYHDFLAGIEEEAEERGCHILLFTGSRGEGRRRSIYKDGVNTLQLADGAVLLGQDEDREELAELLRDRYPCVFVGRREIAGGDASYAAADYASAAQRMVDFIVEHGHRRIGRIQSAWRHEALIDREAGFVAGCRRHDAAIDSVDTLVAPSGDAVANLVRILIDQQVSCVVTDDHAAAVTACRTARARGLRIPEDLSVVALGDYPGDDAGDQPITTVITPRRQMGMEAVRLLAGLLDDPADTRPRRTVLDCGLRLGTTVAAPPRH</sequence>
<evidence type="ECO:0000256" key="3">
    <source>
        <dbReference type="ARBA" id="ARBA00023125"/>
    </source>
</evidence>
<dbReference type="Pfam" id="PF00356">
    <property type="entry name" value="LacI"/>
    <property type="match status" value="1"/>
</dbReference>